<dbReference type="EMBL" id="UHDO01000001">
    <property type="protein sequence ID" value="SUM44129.1"/>
    <property type="molecule type" value="Genomic_DNA"/>
</dbReference>
<dbReference type="NCBIfam" id="TIGR02727">
    <property type="entry name" value="MTHFS_bact"/>
    <property type="match status" value="1"/>
</dbReference>
<dbReference type="GO" id="GO:0046872">
    <property type="term" value="F:metal ion binding"/>
    <property type="evidence" value="ECO:0007669"/>
    <property type="project" value="UniProtKB-KW"/>
</dbReference>
<dbReference type="Proteomes" id="UP000254047">
    <property type="component" value="Unassembled WGS sequence"/>
</dbReference>
<dbReference type="GO" id="GO:0005524">
    <property type="term" value="F:ATP binding"/>
    <property type="evidence" value="ECO:0007669"/>
    <property type="project" value="UniProtKB-KW"/>
</dbReference>
<dbReference type="PANTHER" id="PTHR23407">
    <property type="entry name" value="ATPASE INHIBITOR/5-FORMYLTETRAHYDROFOLATE CYCLO-LIGASE"/>
    <property type="match status" value="1"/>
</dbReference>
<dbReference type="PIRSF" id="PIRSF006806">
    <property type="entry name" value="FTHF_cligase"/>
    <property type="match status" value="1"/>
</dbReference>
<dbReference type="Proteomes" id="UP000297598">
    <property type="component" value="Unassembled WGS sequence"/>
</dbReference>
<keyword evidence="2 4" id="KW-0547">Nucleotide-binding</keyword>
<dbReference type="AlphaFoldDB" id="A0A380FZ02"/>
<reference evidence="6 8" key="1">
    <citation type="submission" date="2018-06" db="EMBL/GenBank/DDBJ databases">
        <authorList>
            <consortium name="Pathogen Informatics"/>
            <person name="Doyle S."/>
        </authorList>
    </citation>
    <scope>NUCLEOTIDE SEQUENCE [LARGE SCALE GENOMIC DNA]</scope>
    <source>
        <strain evidence="6 8">NCTC13830</strain>
    </source>
</reference>
<evidence type="ECO:0000313" key="7">
    <source>
        <dbReference type="EMBL" id="TGE19393.1"/>
    </source>
</evidence>
<evidence type="ECO:0000256" key="5">
    <source>
        <dbReference type="RuleBase" id="RU361279"/>
    </source>
</evidence>
<proteinExistence type="inferred from homology"/>
<accession>A0A380FZ02</accession>
<dbReference type="PANTHER" id="PTHR23407:SF1">
    <property type="entry name" value="5-FORMYLTETRAHYDROFOLATE CYCLO-LIGASE"/>
    <property type="match status" value="1"/>
</dbReference>
<sequence>MNKKIIRKDILSKMKAFDSSNKEDADNWLKEHLLNHEWYKNAHRIGMVLSMPHEVDTYKIIQTALNDNKKVFVPNTNYKTREMNFKEIIDLDSIVEDEKGINSVKGDTEITDELDLIIVPGVAFRNDGYRIGYGGGYFDRFLSKSNANTISLIYDFQLTDFEIENHDQPVSELIIYKT</sequence>
<keyword evidence="6" id="KW-0436">Ligase</keyword>
<evidence type="ECO:0000313" key="9">
    <source>
        <dbReference type="Proteomes" id="UP000297598"/>
    </source>
</evidence>
<dbReference type="EC" id="6.3.3.2" evidence="5"/>
<dbReference type="GO" id="GO:0030272">
    <property type="term" value="F:5-formyltetrahydrofolate cyclo-ligase activity"/>
    <property type="evidence" value="ECO:0007669"/>
    <property type="project" value="UniProtKB-EC"/>
</dbReference>
<evidence type="ECO:0000313" key="8">
    <source>
        <dbReference type="Proteomes" id="UP000254047"/>
    </source>
</evidence>
<dbReference type="RefSeq" id="WP_103298551.1">
    <property type="nucleotide sequence ID" value="NZ_PPQT01000088.1"/>
</dbReference>
<dbReference type="GO" id="GO:0035999">
    <property type="term" value="P:tetrahydrofolate interconversion"/>
    <property type="evidence" value="ECO:0007669"/>
    <property type="project" value="TreeGrafter"/>
</dbReference>
<evidence type="ECO:0000313" key="6">
    <source>
        <dbReference type="EMBL" id="SUM44129.1"/>
    </source>
</evidence>
<dbReference type="InterPro" id="IPR024185">
    <property type="entry name" value="FTHF_cligase-like_sf"/>
</dbReference>
<evidence type="ECO:0000256" key="1">
    <source>
        <dbReference type="ARBA" id="ARBA00010638"/>
    </source>
</evidence>
<evidence type="ECO:0000256" key="2">
    <source>
        <dbReference type="ARBA" id="ARBA00022741"/>
    </source>
</evidence>
<gene>
    <name evidence="6" type="primary">yqgN</name>
    <name evidence="7" type="ORF">BJR09_00090</name>
    <name evidence="6" type="ORF">NCTC13830_01524</name>
</gene>
<feature type="binding site" evidence="4">
    <location>
        <position position="49"/>
    </location>
    <ligand>
        <name>substrate</name>
    </ligand>
</feature>
<dbReference type="Gene3D" id="3.40.50.10420">
    <property type="entry name" value="NagB/RpiA/CoA transferase-like"/>
    <property type="match status" value="1"/>
</dbReference>
<keyword evidence="5" id="KW-0479">Metal-binding</keyword>
<feature type="binding site" evidence="4">
    <location>
        <begin position="3"/>
        <end position="7"/>
    </location>
    <ligand>
        <name>ATP</name>
        <dbReference type="ChEBI" id="CHEBI:30616"/>
    </ligand>
</feature>
<dbReference type="GO" id="GO:0009396">
    <property type="term" value="P:folic acid-containing compound biosynthetic process"/>
    <property type="evidence" value="ECO:0007669"/>
    <property type="project" value="TreeGrafter"/>
</dbReference>
<dbReference type="OrthoDB" id="9801938at2"/>
<dbReference type="InterPro" id="IPR002698">
    <property type="entry name" value="FTHF_cligase"/>
</dbReference>
<evidence type="ECO:0000256" key="3">
    <source>
        <dbReference type="ARBA" id="ARBA00022840"/>
    </source>
</evidence>
<feature type="binding site" evidence="4">
    <location>
        <position position="54"/>
    </location>
    <ligand>
        <name>substrate</name>
    </ligand>
</feature>
<comment type="cofactor">
    <cofactor evidence="5">
        <name>Mg(2+)</name>
        <dbReference type="ChEBI" id="CHEBI:18420"/>
    </cofactor>
</comment>
<organism evidence="6 8">
    <name type="scientific">Staphylococcus petrasii</name>
    <dbReference type="NCBI Taxonomy" id="1276936"/>
    <lineage>
        <taxon>Bacteria</taxon>
        <taxon>Bacillati</taxon>
        <taxon>Bacillota</taxon>
        <taxon>Bacilli</taxon>
        <taxon>Bacillales</taxon>
        <taxon>Staphylococcaceae</taxon>
        <taxon>Staphylococcus</taxon>
    </lineage>
</organism>
<keyword evidence="9" id="KW-1185">Reference proteome</keyword>
<dbReference type="EMBL" id="SRLS01000001">
    <property type="protein sequence ID" value="TGE19393.1"/>
    <property type="molecule type" value="Genomic_DNA"/>
</dbReference>
<keyword evidence="5" id="KW-0460">Magnesium</keyword>
<keyword evidence="3 4" id="KW-0067">ATP-binding</keyword>
<dbReference type="SUPFAM" id="SSF100950">
    <property type="entry name" value="NagB/RpiA/CoA transferase-like"/>
    <property type="match status" value="1"/>
</dbReference>
<name>A0A380FZ02_9STAP</name>
<protein>
    <recommendedName>
        <fullName evidence="5">5-formyltetrahydrofolate cyclo-ligase</fullName>
        <ecNumber evidence="5">6.3.3.2</ecNumber>
    </recommendedName>
</protein>
<dbReference type="Pfam" id="PF01812">
    <property type="entry name" value="5-FTHF_cyc-lig"/>
    <property type="match status" value="1"/>
</dbReference>
<comment type="similarity">
    <text evidence="1 5">Belongs to the 5-formyltetrahydrofolate cyclo-ligase family.</text>
</comment>
<comment type="catalytic activity">
    <reaction evidence="5">
        <text>(6S)-5-formyl-5,6,7,8-tetrahydrofolate + ATP = (6R)-5,10-methenyltetrahydrofolate + ADP + phosphate</text>
        <dbReference type="Rhea" id="RHEA:10488"/>
        <dbReference type="ChEBI" id="CHEBI:30616"/>
        <dbReference type="ChEBI" id="CHEBI:43474"/>
        <dbReference type="ChEBI" id="CHEBI:57455"/>
        <dbReference type="ChEBI" id="CHEBI:57457"/>
        <dbReference type="ChEBI" id="CHEBI:456216"/>
        <dbReference type="EC" id="6.3.3.2"/>
    </reaction>
</comment>
<evidence type="ECO:0000256" key="4">
    <source>
        <dbReference type="PIRSR" id="PIRSR006806-1"/>
    </source>
</evidence>
<reference evidence="7 9" key="2">
    <citation type="submission" date="2019-04" db="EMBL/GenBank/DDBJ databases">
        <title>Genomic characterization of Staphylococcus petrasii strains.</title>
        <authorList>
            <person name="Vrbovska V."/>
            <person name="Kovarovic V."/>
            <person name="Maslanova I."/>
            <person name="Indrakova A."/>
            <person name="Petras P."/>
            <person name="Sedo O."/>
            <person name="Svec P."/>
            <person name="Fisarova L."/>
            <person name="Sedlacek I."/>
            <person name="Doskar J."/>
            <person name="Pantucek R."/>
        </authorList>
    </citation>
    <scope>NUCLEOTIDE SEQUENCE [LARGE SCALE GENOMIC DNA]</scope>
    <source>
        <strain evidence="7 9">P5404</strain>
    </source>
</reference>
<dbReference type="InterPro" id="IPR037171">
    <property type="entry name" value="NagB/RpiA_transferase-like"/>
</dbReference>